<dbReference type="EMBL" id="WBOT01000002">
    <property type="protein sequence ID" value="KAB2334351.1"/>
    <property type="molecule type" value="Genomic_DNA"/>
</dbReference>
<name>A0A7V7RP14_9BACI</name>
<keyword evidence="2" id="KW-0378">Hydrolase</keyword>
<evidence type="ECO:0000313" key="3">
    <source>
        <dbReference type="Proteomes" id="UP000441354"/>
    </source>
</evidence>
<dbReference type="InterPro" id="IPR036514">
    <property type="entry name" value="SGNH_hydro_sf"/>
</dbReference>
<accession>A0A7V7RP14</accession>
<dbReference type="AlphaFoldDB" id="A0A7V7RP14"/>
<keyword evidence="3" id="KW-1185">Reference proteome</keyword>
<proteinExistence type="predicted"/>
<protein>
    <submittedName>
        <fullName evidence="2">SGNH/GDSL hydrolase family protein</fullName>
    </submittedName>
</protein>
<dbReference type="CDD" id="cd04506">
    <property type="entry name" value="SGNH_hydrolase_YpmR_like"/>
    <property type="match status" value="1"/>
</dbReference>
<dbReference type="PANTHER" id="PTHR30383:SF27">
    <property type="entry name" value="SPORE GERMINATION LIPASE LIPC"/>
    <property type="match status" value="1"/>
</dbReference>
<evidence type="ECO:0000313" key="2">
    <source>
        <dbReference type="EMBL" id="KAB2334351.1"/>
    </source>
</evidence>
<evidence type="ECO:0000259" key="1">
    <source>
        <dbReference type="Pfam" id="PF13472"/>
    </source>
</evidence>
<dbReference type="OrthoDB" id="252349at2"/>
<gene>
    <name evidence="2" type="ORF">F7732_05610</name>
</gene>
<comment type="caution">
    <text evidence="2">The sequence shown here is derived from an EMBL/GenBank/DDBJ whole genome shotgun (WGS) entry which is preliminary data.</text>
</comment>
<dbReference type="Proteomes" id="UP000441354">
    <property type="component" value="Unassembled WGS sequence"/>
</dbReference>
<dbReference type="Pfam" id="PF13472">
    <property type="entry name" value="Lipase_GDSL_2"/>
    <property type="match status" value="1"/>
</dbReference>
<reference evidence="2 3" key="1">
    <citation type="journal article" date="2014" name="Arch. Microbiol.">
        <title>Bacillus mesophilum sp. nov., strain IITR-54T, a novel 4-chlorobiphenyl dechlorinating bacterium.</title>
        <authorList>
            <person name="Manickam N."/>
            <person name="Singh N.K."/>
            <person name="Bajaj A."/>
            <person name="Kumar R.M."/>
            <person name="Kaur G."/>
            <person name="Kaur N."/>
            <person name="Bala M."/>
            <person name="Kumar A."/>
            <person name="Mayilraj S."/>
        </authorList>
    </citation>
    <scope>NUCLEOTIDE SEQUENCE [LARGE SCALE GENOMIC DNA]</scope>
    <source>
        <strain evidence="2 3">IITR-54</strain>
    </source>
</reference>
<dbReference type="PANTHER" id="PTHR30383">
    <property type="entry name" value="THIOESTERASE 1/PROTEASE 1/LYSOPHOSPHOLIPASE L1"/>
    <property type="match status" value="1"/>
</dbReference>
<dbReference type="InterPro" id="IPR051532">
    <property type="entry name" value="Ester_Hydrolysis_Enzymes"/>
</dbReference>
<dbReference type="InterPro" id="IPR013830">
    <property type="entry name" value="SGNH_hydro"/>
</dbReference>
<feature type="domain" description="SGNH hydrolase-type esterase" evidence="1">
    <location>
        <begin position="45"/>
        <end position="235"/>
    </location>
</feature>
<dbReference type="Gene3D" id="3.40.50.1110">
    <property type="entry name" value="SGNH hydrolase"/>
    <property type="match status" value="1"/>
</dbReference>
<dbReference type="GO" id="GO:0004622">
    <property type="term" value="F:phosphatidylcholine lysophospholipase activity"/>
    <property type="evidence" value="ECO:0007669"/>
    <property type="project" value="TreeGrafter"/>
</dbReference>
<organism evidence="2 3">
    <name type="scientific">Bacillus mesophilum</name>
    <dbReference type="NCBI Taxonomy" id="1071718"/>
    <lineage>
        <taxon>Bacteria</taxon>
        <taxon>Bacillati</taxon>
        <taxon>Bacillota</taxon>
        <taxon>Bacilli</taxon>
        <taxon>Bacillales</taxon>
        <taxon>Bacillaceae</taxon>
        <taxon>Bacillus</taxon>
    </lineage>
</organism>
<sequence>MLFLSACNIGLSKSNAEHIEKSVVYAEKKQVDPAFLMQNLAIVSVGDSLTQGVGDSSGKGGYVPYTETLLEKERGIGDASFANYGVRGNRSDQLLKRLKTEEVKASIAEADLVLVTIGGNDIMKVVRENFTALNLQAFAQQKKTYEKNLQDVLQTIKEYNPRVKIGLIGLYNPFLTWFSDIREIDEIMSDWNQTSKTMLSQYSNTFFVDVDDIFQTEGENLLYTDYFHPNDQGYEKMGNRIYEVVKERALTDILLEKSRDS</sequence>
<dbReference type="SUPFAM" id="SSF52266">
    <property type="entry name" value="SGNH hydrolase"/>
    <property type="match status" value="1"/>
</dbReference>